<protein>
    <recommendedName>
        <fullName evidence="5">PH domain-containing protein</fullName>
    </recommendedName>
</protein>
<feature type="compositionally biased region" description="Basic and acidic residues" evidence="1">
    <location>
        <begin position="11"/>
        <end position="22"/>
    </location>
</feature>
<dbReference type="Proteomes" id="UP001598300">
    <property type="component" value="Unassembled WGS sequence"/>
</dbReference>
<sequence length="222" mass="24652">MAGRRTGWHGVDYEEQQRDTGRDRRRARARERRERQDVLAGELAPGAAPLVWGAGVGSRLLAVVWLALLVVFGPFAYDRDLAAFDWADWLFRGWGLAAGIWIHCRLSAWKITADRDGVAIPGLFTVDHIPWAGLGTVVPRRDGCLRVGDRMPGPSLPPFLARLLRRPVTVEAVADHLMVMARHPGLRPTETAGARAWGPPYAVWLPLPLLVIAIPHLFAVMR</sequence>
<keyword evidence="2" id="KW-0472">Membrane</keyword>
<feature type="transmembrane region" description="Helical" evidence="2">
    <location>
        <begin position="60"/>
        <end position="77"/>
    </location>
</feature>
<comment type="caution">
    <text evidence="3">The sequence shown here is derived from an EMBL/GenBank/DDBJ whole genome shotgun (WGS) entry which is preliminary data.</text>
</comment>
<dbReference type="EMBL" id="JBHXPM010000021">
    <property type="protein sequence ID" value="MFD3958738.1"/>
    <property type="molecule type" value="Genomic_DNA"/>
</dbReference>
<accession>A0ABW6E6D3</accession>
<proteinExistence type="predicted"/>
<dbReference type="RefSeq" id="WP_141760668.1">
    <property type="nucleotide sequence ID" value="NZ_JBHXNM010000011.1"/>
</dbReference>
<keyword evidence="4" id="KW-1185">Reference proteome</keyword>
<evidence type="ECO:0000256" key="2">
    <source>
        <dbReference type="SAM" id="Phobius"/>
    </source>
</evidence>
<gene>
    <name evidence="3" type="ORF">ACFWR3_22015</name>
</gene>
<feature type="transmembrane region" description="Helical" evidence="2">
    <location>
        <begin position="201"/>
        <end position="221"/>
    </location>
</feature>
<reference evidence="3 4" key="1">
    <citation type="submission" date="2024-09" db="EMBL/GenBank/DDBJ databases">
        <title>The Natural Products Discovery Center: Release of the First 8490 Sequenced Strains for Exploring Actinobacteria Biosynthetic Diversity.</title>
        <authorList>
            <person name="Kalkreuter E."/>
            <person name="Kautsar S.A."/>
            <person name="Yang D."/>
            <person name="Bader C.D."/>
            <person name="Teijaro C.N."/>
            <person name="Fluegel L."/>
            <person name="Davis C.M."/>
            <person name="Simpson J.R."/>
            <person name="Lauterbach L."/>
            <person name="Steele A.D."/>
            <person name="Gui C."/>
            <person name="Meng S."/>
            <person name="Li G."/>
            <person name="Viehrig K."/>
            <person name="Ye F."/>
            <person name="Su P."/>
            <person name="Kiefer A.F."/>
            <person name="Nichols A."/>
            <person name="Cepeda A.J."/>
            <person name="Yan W."/>
            <person name="Fan B."/>
            <person name="Jiang Y."/>
            <person name="Adhikari A."/>
            <person name="Zheng C.-J."/>
            <person name="Schuster L."/>
            <person name="Cowan T.M."/>
            <person name="Smanski M.J."/>
            <person name="Chevrette M.G."/>
            <person name="De Carvalho L.P.S."/>
            <person name="Shen B."/>
        </authorList>
    </citation>
    <scope>NUCLEOTIDE SEQUENCE [LARGE SCALE GENOMIC DNA]</scope>
    <source>
        <strain evidence="3 4">NPDC058584</strain>
    </source>
</reference>
<evidence type="ECO:0000313" key="3">
    <source>
        <dbReference type="EMBL" id="MFD3958738.1"/>
    </source>
</evidence>
<keyword evidence="2" id="KW-0812">Transmembrane</keyword>
<evidence type="ECO:0008006" key="5">
    <source>
        <dbReference type="Google" id="ProtNLM"/>
    </source>
</evidence>
<organism evidence="3 4">
    <name type="scientific">Streptomyces bacillaris</name>
    <dbReference type="NCBI Taxonomy" id="68179"/>
    <lineage>
        <taxon>Bacteria</taxon>
        <taxon>Bacillati</taxon>
        <taxon>Actinomycetota</taxon>
        <taxon>Actinomycetes</taxon>
        <taxon>Kitasatosporales</taxon>
        <taxon>Streptomycetaceae</taxon>
        <taxon>Streptomyces</taxon>
    </lineage>
</organism>
<evidence type="ECO:0000313" key="4">
    <source>
        <dbReference type="Proteomes" id="UP001598300"/>
    </source>
</evidence>
<name>A0ABW6E6D3_9ACTN</name>
<feature type="region of interest" description="Disordered" evidence="1">
    <location>
        <begin position="1"/>
        <end position="33"/>
    </location>
</feature>
<keyword evidence="2" id="KW-1133">Transmembrane helix</keyword>
<evidence type="ECO:0000256" key="1">
    <source>
        <dbReference type="SAM" id="MobiDB-lite"/>
    </source>
</evidence>